<protein>
    <submittedName>
        <fullName evidence="2">Uncharacterized protein</fullName>
    </submittedName>
</protein>
<dbReference type="Proteomes" id="UP000077266">
    <property type="component" value="Unassembled WGS sequence"/>
</dbReference>
<reference evidence="2 3" key="1">
    <citation type="journal article" date="2016" name="Mol. Biol. Evol.">
        <title>Comparative Genomics of Early-Diverging Mushroom-Forming Fungi Provides Insights into the Origins of Lignocellulose Decay Capabilities.</title>
        <authorList>
            <person name="Nagy L.G."/>
            <person name="Riley R."/>
            <person name="Tritt A."/>
            <person name="Adam C."/>
            <person name="Daum C."/>
            <person name="Floudas D."/>
            <person name="Sun H."/>
            <person name="Yadav J.S."/>
            <person name="Pangilinan J."/>
            <person name="Larsson K.H."/>
            <person name="Matsuura K."/>
            <person name="Barry K."/>
            <person name="Labutti K."/>
            <person name="Kuo R."/>
            <person name="Ohm R.A."/>
            <person name="Bhattacharya S.S."/>
            <person name="Shirouzu T."/>
            <person name="Yoshinaga Y."/>
            <person name="Martin F.M."/>
            <person name="Grigoriev I.V."/>
            <person name="Hibbett D.S."/>
        </authorList>
    </citation>
    <scope>NUCLEOTIDE SEQUENCE [LARGE SCALE GENOMIC DNA]</scope>
    <source>
        <strain evidence="2 3">HHB12029</strain>
    </source>
</reference>
<evidence type="ECO:0000313" key="3">
    <source>
        <dbReference type="Proteomes" id="UP000077266"/>
    </source>
</evidence>
<evidence type="ECO:0000313" key="2">
    <source>
        <dbReference type="EMBL" id="KZW03689.1"/>
    </source>
</evidence>
<sequence>MRSRTALFLSMSRRVHIVLLVTGDDLVGPTGSFRMLLDHVLLRSAAPKRPPYRRNSTQALSSVLRLATVFSERTILGRSCDDPFTLRQRWPRPRLYVAAILSARTWRSTRYSRPALPLINRPVDERAIGFGSRVSSTHLLQYVQSGLDLGTVCKDGIGAFKHSVASKRFHELFTRHVTTHQPECPSVPDDRSAPEFGYIRDEDIYA</sequence>
<organism evidence="2 3">
    <name type="scientific">Exidia glandulosa HHB12029</name>
    <dbReference type="NCBI Taxonomy" id="1314781"/>
    <lineage>
        <taxon>Eukaryota</taxon>
        <taxon>Fungi</taxon>
        <taxon>Dikarya</taxon>
        <taxon>Basidiomycota</taxon>
        <taxon>Agaricomycotina</taxon>
        <taxon>Agaricomycetes</taxon>
        <taxon>Auriculariales</taxon>
        <taxon>Exidiaceae</taxon>
        <taxon>Exidia</taxon>
    </lineage>
</organism>
<proteinExistence type="predicted"/>
<feature type="signal peptide" evidence="1">
    <location>
        <begin position="1"/>
        <end position="17"/>
    </location>
</feature>
<keyword evidence="1" id="KW-0732">Signal</keyword>
<evidence type="ECO:0000256" key="1">
    <source>
        <dbReference type="SAM" id="SignalP"/>
    </source>
</evidence>
<gene>
    <name evidence="2" type="ORF">EXIGLDRAFT_155718</name>
</gene>
<dbReference type="InParanoid" id="A0A165QIY1"/>
<accession>A0A165QIY1</accession>
<feature type="chain" id="PRO_5007865196" evidence="1">
    <location>
        <begin position="18"/>
        <end position="206"/>
    </location>
</feature>
<dbReference type="EMBL" id="KV425883">
    <property type="protein sequence ID" value="KZW03689.1"/>
    <property type="molecule type" value="Genomic_DNA"/>
</dbReference>
<name>A0A165QIY1_EXIGL</name>
<keyword evidence="3" id="KW-1185">Reference proteome</keyword>
<dbReference type="AlphaFoldDB" id="A0A165QIY1"/>